<evidence type="ECO:0000256" key="7">
    <source>
        <dbReference type="ARBA" id="ARBA00022833"/>
    </source>
</evidence>
<dbReference type="NCBIfam" id="TIGR00587">
    <property type="entry name" value="nfo"/>
    <property type="match status" value="1"/>
</dbReference>
<sequence length="491" mass="54014">MLRVLNCHHRHLVLLFSRIPEVSKLFSTIMHKRRSNATEEKDGLRRSTRVTKRAKLATEAGEEEVKVEVTTIHIDKELAVKPSATKEGKAKAADTDIIDVSSLPERVCSNWKVGAHVSAAGGVENAVFNAAKIGANAFALFVKSQRKWSSPPLTDASISSFKSRMKQLSYNPKYILPHGSYLINLGNPDTEKREKSYECFLDDLKRCDSLGLDLYNFHPGSSLGIVEPSVSMTHIADCINRSHRDTPGSKVVVVLENMAGSGNIIGSDFAHLGEIIGQVDDKSRVGVCLDTCHMFAAGYDIRTKEGWNSTVELFDTHVGLKYLRGMHLNDSKTACGSKKDRHDNIGVYVFHSIYAFLPHIIHSGHLSIQTFAHILTDPRMQDIPLILETPSHEGSNKNWDVWVKEIEVLNLLSVGTNSAVRSSPCGKDAKHASEVNYDLLARGIKDVIQATGSSTGGGKPTKSTLKKSAKDAAPQESQKVKRGKRRAVDNE</sequence>
<dbReference type="HAMAP" id="MF_00152">
    <property type="entry name" value="Nfo"/>
    <property type="match status" value="1"/>
</dbReference>
<feature type="region of interest" description="Disordered" evidence="9">
    <location>
        <begin position="450"/>
        <end position="491"/>
    </location>
</feature>
<dbReference type="AlphaFoldDB" id="A0AA38KHC2"/>
<comment type="caution">
    <text evidence="11">The sequence shown here is derived from an EMBL/GenBank/DDBJ whole genome shotgun (WGS) entry which is preliminary data.</text>
</comment>
<evidence type="ECO:0000259" key="10">
    <source>
        <dbReference type="Pfam" id="PF01261"/>
    </source>
</evidence>
<dbReference type="PROSITE" id="PS00731">
    <property type="entry name" value="AP_NUCLEASE_F2_3"/>
    <property type="match status" value="1"/>
</dbReference>
<dbReference type="FunFam" id="3.20.20.150:FF:000001">
    <property type="entry name" value="Probable endonuclease 4"/>
    <property type="match status" value="1"/>
</dbReference>
<evidence type="ECO:0000256" key="1">
    <source>
        <dbReference type="ARBA" id="ARBA00001947"/>
    </source>
</evidence>
<keyword evidence="4" id="KW-0479">Metal-binding</keyword>
<dbReference type="GO" id="GO:0008270">
    <property type="term" value="F:zinc ion binding"/>
    <property type="evidence" value="ECO:0007669"/>
    <property type="project" value="InterPro"/>
</dbReference>
<dbReference type="Proteomes" id="UP001163798">
    <property type="component" value="Unassembled WGS sequence"/>
</dbReference>
<keyword evidence="7" id="KW-0862">Zinc</keyword>
<evidence type="ECO:0000256" key="3">
    <source>
        <dbReference type="ARBA" id="ARBA00021759"/>
    </source>
</evidence>
<dbReference type="GO" id="GO:0008081">
    <property type="term" value="F:phosphoric diester hydrolase activity"/>
    <property type="evidence" value="ECO:0007669"/>
    <property type="project" value="TreeGrafter"/>
</dbReference>
<dbReference type="InterPro" id="IPR018246">
    <property type="entry name" value="AP_endonuc_F2_Zn_BS"/>
</dbReference>
<dbReference type="Pfam" id="PF01261">
    <property type="entry name" value="AP_endonuc_2"/>
    <property type="match status" value="1"/>
</dbReference>
<keyword evidence="5" id="KW-0227">DNA damage</keyword>
<name>A0AA38KHC2_9AGAR</name>
<dbReference type="Gene3D" id="3.20.20.150">
    <property type="entry name" value="Divalent-metal-dependent TIM barrel enzymes"/>
    <property type="match status" value="1"/>
</dbReference>
<dbReference type="SMART" id="SM00518">
    <property type="entry name" value="AP2Ec"/>
    <property type="match status" value="1"/>
</dbReference>
<organism evidence="11 12">
    <name type="scientific">Lentinula aff. detonsa</name>
    <dbReference type="NCBI Taxonomy" id="2804958"/>
    <lineage>
        <taxon>Eukaryota</taxon>
        <taxon>Fungi</taxon>
        <taxon>Dikarya</taxon>
        <taxon>Basidiomycota</taxon>
        <taxon>Agaricomycotina</taxon>
        <taxon>Agaricomycetes</taxon>
        <taxon>Agaricomycetidae</taxon>
        <taxon>Agaricales</taxon>
        <taxon>Marasmiineae</taxon>
        <taxon>Omphalotaceae</taxon>
        <taxon>Lentinula</taxon>
    </lineage>
</organism>
<comment type="similarity">
    <text evidence="2">Belongs to the AP endonuclease 2 family.</text>
</comment>
<keyword evidence="6" id="KW-0378">Hydrolase</keyword>
<dbReference type="GO" id="GO:0003906">
    <property type="term" value="F:DNA-(apurinic or apyrimidinic site) endonuclease activity"/>
    <property type="evidence" value="ECO:0007669"/>
    <property type="project" value="TreeGrafter"/>
</dbReference>
<dbReference type="InterPro" id="IPR001719">
    <property type="entry name" value="AP_endonuc_2"/>
</dbReference>
<dbReference type="GO" id="GO:0006284">
    <property type="term" value="P:base-excision repair"/>
    <property type="evidence" value="ECO:0007669"/>
    <property type="project" value="TreeGrafter"/>
</dbReference>
<protein>
    <recommendedName>
        <fullName evidence="3">Apurinic-apyrimidinic endonuclease 1</fullName>
    </recommendedName>
</protein>
<dbReference type="NCBIfam" id="NF002199">
    <property type="entry name" value="PRK01060.1-4"/>
    <property type="match status" value="1"/>
</dbReference>
<keyword evidence="8" id="KW-0234">DNA repair</keyword>
<comment type="cofactor">
    <cofactor evidence="1">
        <name>Zn(2+)</name>
        <dbReference type="ChEBI" id="CHEBI:29105"/>
    </cofactor>
</comment>
<dbReference type="PANTHER" id="PTHR21445">
    <property type="entry name" value="ENDONUCLEASE IV ENDODEOXYRIBONUCLEASE IV"/>
    <property type="match status" value="1"/>
</dbReference>
<evidence type="ECO:0000256" key="4">
    <source>
        <dbReference type="ARBA" id="ARBA00022723"/>
    </source>
</evidence>
<dbReference type="GO" id="GO:0005634">
    <property type="term" value="C:nucleus"/>
    <property type="evidence" value="ECO:0007669"/>
    <property type="project" value="TreeGrafter"/>
</dbReference>
<keyword evidence="12" id="KW-1185">Reference proteome</keyword>
<evidence type="ECO:0000256" key="5">
    <source>
        <dbReference type="ARBA" id="ARBA00022763"/>
    </source>
</evidence>
<feature type="domain" description="Xylose isomerase-like TIM barrel" evidence="10">
    <location>
        <begin position="129"/>
        <end position="409"/>
    </location>
</feature>
<dbReference type="InterPro" id="IPR013022">
    <property type="entry name" value="Xyl_isomerase-like_TIM-brl"/>
</dbReference>
<evidence type="ECO:0000256" key="6">
    <source>
        <dbReference type="ARBA" id="ARBA00022801"/>
    </source>
</evidence>
<gene>
    <name evidence="11" type="ORF">GGU10DRAFT_349142</name>
</gene>
<evidence type="ECO:0000256" key="9">
    <source>
        <dbReference type="SAM" id="MobiDB-lite"/>
    </source>
</evidence>
<evidence type="ECO:0000256" key="2">
    <source>
        <dbReference type="ARBA" id="ARBA00005340"/>
    </source>
</evidence>
<dbReference type="CDD" id="cd00019">
    <property type="entry name" value="AP2Ec"/>
    <property type="match status" value="1"/>
</dbReference>
<evidence type="ECO:0000313" key="12">
    <source>
        <dbReference type="Proteomes" id="UP001163798"/>
    </source>
</evidence>
<keyword evidence="11" id="KW-0255">Endonuclease</keyword>
<dbReference type="InterPro" id="IPR036237">
    <property type="entry name" value="Xyl_isomerase-like_sf"/>
</dbReference>
<dbReference type="SUPFAM" id="SSF51658">
    <property type="entry name" value="Xylose isomerase-like"/>
    <property type="match status" value="1"/>
</dbReference>
<dbReference type="PANTHER" id="PTHR21445:SF0">
    <property type="entry name" value="APURINIC-APYRIMIDINIC ENDONUCLEASE"/>
    <property type="match status" value="1"/>
</dbReference>
<dbReference type="PROSITE" id="PS00730">
    <property type="entry name" value="AP_NUCLEASE_F2_2"/>
    <property type="match status" value="1"/>
</dbReference>
<dbReference type="GO" id="GO:0003677">
    <property type="term" value="F:DNA binding"/>
    <property type="evidence" value="ECO:0007669"/>
    <property type="project" value="InterPro"/>
</dbReference>
<dbReference type="GO" id="GO:0005739">
    <property type="term" value="C:mitochondrion"/>
    <property type="evidence" value="ECO:0007669"/>
    <property type="project" value="TreeGrafter"/>
</dbReference>
<reference evidence="11" key="1">
    <citation type="submission" date="2022-08" db="EMBL/GenBank/DDBJ databases">
        <authorList>
            <consortium name="DOE Joint Genome Institute"/>
            <person name="Min B."/>
            <person name="Riley R."/>
            <person name="Sierra-Patev S."/>
            <person name="Naranjo-Ortiz M."/>
            <person name="Looney B."/>
            <person name="Konkel Z."/>
            <person name="Slot J.C."/>
            <person name="Sakamoto Y."/>
            <person name="Steenwyk J.L."/>
            <person name="Rokas A."/>
            <person name="Carro J."/>
            <person name="Camarero S."/>
            <person name="Ferreira P."/>
            <person name="Molpeceres G."/>
            <person name="Ruiz-Duenas F.J."/>
            <person name="Serrano A."/>
            <person name="Henrissat B."/>
            <person name="Drula E."/>
            <person name="Hughes K.W."/>
            <person name="Mata J.L."/>
            <person name="Ishikawa N.K."/>
            <person name="Vargas-Isla R."/>
            <person name="Ushijima S."/>
            <person name="Smith C.A."/>
            <person name="Ahrendt S."/>
            <person name="Andreopoulos W."/>
            <person name="He G."/>
            <person name="Labutti K."/>
            <person name="Lipzen A."/>
            <person name="Ng V."/>
            <person name="Sandor L."/>
            <person name="Barry K."/>
            <person name="Martinez A.T."/>
            <person name="Xiao Y."/>
            <person name="Gibbons J.G."/>
            <person name="Terashima K."/>
            <person name="Hibbett D.S."/>
            <person name="Grigoriev I.V."/>
        </authorList>
    </citation>
    <scope>NUCLEOTIDE SEQUENCE</scope>
    <source>
        <strain evidence="11">TFB10291</strain>
    </source>
</reference>
<dbReference type="PROSITE" id="PS00729">
    <property type="entry name" value="AP_NUCLEASE_F2_1"/>
    <property type="match status" value="1"/>
</dbReference>
<keyword evidence="11" id="KW-0540">Nuclease</keyword>
<dbReference type="PROSITE" id="PS51432">
    <property type="entry name" value="AP_NUCLEASE_F2_4"/>
    <property type="match status" value="1"/>
</dbReference>
<accession>A0AA38KHC2</accession>
<dbReference type="EMBL" id="MU793295">
    <property type="protein sequence ID" value="KAJ3787271.1"/>
    <property type="molecule type" value="Genomic_DNA"/>
</dbReference>
<proteinExistence type="inferred from homology"/>
<evidence type="ECO:0000313" key="11">
    <source>
        <dbReference type="EMBL" id="KAJ3787271.1"/>
    </source>
</evidence>
<evidence type="ECO:0000256" key="8">
    <source>
        <dbReference type="ARBA" id="ARBA00023204"/>
    </source>
</evidence>